<dbReference type="Proteomes" id="UP000077266">
    <property type="component" value="Unassembled WGS sequence"/>
</dbReference>
<evidence type="ECO:0000313" key="6">
    <source>
        <dbReference type="Proteomes" id="UP000077266"/>
    </source>
</evidence>
<dbReference type="SMART" id="SM00326">
    <property type="entry name" value="SH3"/>
    <property type="match status" value="1"/>
</dbReference>
<dbReference type="OrthoDB" id="2503993at2759"/>
<dbReference type="Gene3D" id="2.30.30.40">
    <property type="entry name" value="SH3 Domains"/>
    <property type="match status" value="1"/>
</dbReference>
<dbReference type="Pfam" id="PF20842">
    <property type="entry name" value="Rax2_2"/>
    <property type="match status" value="1"/>
</dbReference>
<dbReference type="InterPro" id="IPR011043">
    <property type="entry name" value="Gal_Oxase/kelch_b-propeller"/>
</dbReference>
<dbReference type="FunCoup" id="A0A165ECE1">
    <property type="interactions" value="9"/>
</dbReference>
<sequence length="1152" mass="119118">MPHSADFSNIHNILCPKGDDGPGNTWLARDGAGAQINIDTFKPLSTAGLRLGNTHVDGRGTKTFCAASRPDNTPLTLTYVDPATGETHTCSKECPLSSDEGVPYQDYLFADGPLENTGIIITLRAFSGKGPGLHLLQLLSDGAFASAVPDENTASCFAPGASSVKVTGSWATQDVPTDIPGTTEEVRTQNVRVGTPSADAPSVEFDAYVSASGNYDVFLLVPGCNNMQDCGSRTSVKLVVSPGGGLPDHETTVSQQVNDNARQQIYSGPLVPAEPDFTIKVTMTLADQPTGSGQGGQFHLVADRVQFVLKSDITGGTGANGTVSVPGKSQQSFGFFEWPLSSSNATPDDKGLLPNNTITSLDGAGFNLTTALGASTGSSAIRASVQHSSGKLFLAGNFTLPTGPANIVAFDGTNLVALANNGLNGGVSSLLLDGDTLFIGGAFSDTSATSGNGKFNNVVAYNVASNTWVALDSGVNGAVTSLAISGDGDAKKLFVTGSFSRLSATGTPVGGFAVWDTSKSTWVPSGGFIVGSMTLVNTDASYVAGNVVRSAQFGADGFVMLANGKDGQPMLQPLGVSLEDVAPTQAPAASRKRSWFPAILPSIFSRQDNPATPAALPGNPPAPAPAVLAGAFWTNVSTGGEMAIFGGNFSFPAPGGGTTGGVAIYDANKGTLTPLQGPAIDGTVLSLLVVGDLLFVGGEFTLEGAQANGFAIYDLQAQAWQTSIAALQPNDGSQVVVRSLSNPPTQKEIIIVAGSFKTAGSLPCQGICEWNTQEKQWHTLGNGIKGEVSSIVYAGDKRDTMLVGGSIVLSDGTASNVASYSVPNTTWTAVGGGQGIPGPVTALEVNNANVSSIFAAGKATDGSSAFLLHYDGSSWKPISTSFSADSTVAQLSMVPLSDTHPENDVIQQDRMLWIAGAMTSSSFGNASSVLFDGANYYPYLSTTSADGGPGFVSSLFHSFSTFNFNQRKFLATGIVILISIAIAAGIVFLLALIGILWTLFARRDDNSNLGYPVDDDDSSSVHRPSSLLAHINEATRKTILGVDDDPFSGGEKAAAAAGVGAMAAHHHGSEEDDYQDDDGYRRAETPAVAGDFTDDSNRPAHARYSFEGTGAGELPVSAGTQLVVLDDRDPAWWYVRDANTGQEGVVPAAYIF</sequence>
<feature type="domain" description="SH3" evidence="4">
    <location>
        <begin position="1095"/>
        <end position="1152"/>
    </location>
</feature>
<keyword evidence="1 2" id="KW-0728">SH3 domain</keyword>
<dbReference type="PANTHER" id="PTHR31778">
    <property type="entry name" value="BUD SITE SELECTION PROTEIN RAX2"/>
    <property type="match status" value="1"/>
</dbReference>
<dbReference type="EMBL" id="KV426151">
    <property type="protein sequence ID" value="KZV86588.1"/>
    <property type="molecule type" value="Genomic_DNA"/>
</dbReference>
<dbReference type="STRING" id="1314781.A0A165ECE1"/>
<dbReference type="Pfam" id="PF20843">
    <property type="entry name" value="Rax2_3"/>
    <property type="match status" value="1"/>
</dbReference>
<dbReference type="InterPro" id="IPR048265">
    <property type="entry name" value="Rax2-like_third"/>
</dbReference>
<dbReference type="Gene3D" id="2.120.10.80">
    <property type="entry name" value="Kelch-type beta propeller"/>
    <property type="match status" value="1"/>
</dbReference>
<evidence type="ECO:0000259" key="4">
    <source>
        <dbReference type="PROSITE" id="PS50002"/>
    </source>
</evidence>
<evidence type="ECO:0000256" key="3">
    <source>
        <dbReference type="SAM" id="Phobius"/>
    </source>
</evidence>
<dbReference type="PROSITE" id="PS50002">
    <property type="entry name" value="SH3"/>
    <property type="match status" value="1"/>
</dbReference>
<keyword evidence="6" id="KW-1185">Reference proteome</keyword>
<evidence type="ECO:0000313" key="5">
    <source>
        <dbReference type="EMBL" id="KZV86588.1"/>
    </source>
</evidence>
<feature type="transmembrane region" description="Helical" evidence="3">
    <location>
        <begin position="969"/>
        <end position="1000"/>
    </location>
</feature>
<proteinExistence type="predicted"/>
<dbReference type="InterPro" id="IPR048266">
    <property type="entry name" value="Rax2-like_second"/>
</dbReference>
<dbReference type="Pfam" id="PF12768">
    <property type="entry name" value="Rax2"/>
    <property type="match status" value="1"/>
</dbReference>
<dbReference type="Pfam" id="PF00018">
    <property type="entry name" value="SH3_1"/>
    <property type="match status" value="1"/>
</dbReference>
<keyword evidence="3" id="KW-0472">Membrane</keyword>
<keyword evidence="3" id="KW-0812">Transmembrane</keyword>
<protein>
    <recommendedName>
        <fullName evidence="4">SH3 domain-containing protein</fullName>
    </recommendedName>
</protein>
<evidence type="ECO:0000256" key="1">
    <source>
        <dbReference type="ARBA" id="ARBA00022443"/>
    </source>
</evidence>
<dbReference type="GO" id="GO:1902929">
    <property type="term" value="C:plasma membrane of growing cell tip"/>
    <property type="evidence" value="ECO:0007669"/>
    <property type="project" value="TreeGrafter"/>
</dbReference>
<dbReference type="InterPro" id="IPR001452">
    <property type="entry name" value="SH3_domain"/>
</dbReference>
<dbReference type="PANTHER" id="PTHR31778:SF2">
    <property type="entry name" value="BUD SITE SELECTION PROTEIN RAX2"/>
    <property type="match status" value="1"/>
</dbReference>
<dbReference type="InterPro" id="IPR015915">
    <property type="entry name" value="Kelch-typ_b-propeller"/>
</dbReference>
<accession>A0A165ECE1</accession>
<evidence type="ECO:0000256" key="2">
    <source>
        <dbReference type="PROSITE-ProRule" id="PRU00192"/>
    </source>
</evidence>
<keyword evidence="3" id="KW-1133">Transmembrane helix</keyword>
<gene>
    <name evidence="5" type="ORF">EXIGLDRAFT_774480</name>
</gene>
<dbReference type="SUPFAM" id="SSF50044">
    <property type="entry name" value="SH3-domain"/>
    <property type="match status" value="1"/>
</dbReference>
<organism evidence="5 6">
    <name type="scientific">Exidia glandulosa HHB12029</name>
    <dbReference type="NCBI Taxonomy" id="1314781"/>
    <lineage>
        <taxon>Eukaryota</taxon>
        <taxon>Fungi</taxon>
        <taxon>Dikarya</taxon>
        <taxon>Basidiomycota</taxon>
        <taxon>Agaricomycotina</taxon>
        <taxon>Agaricomycetes</taxon>
        <taxon>Auriculariales</taxon>
        <taxon>Exidiaceae</taxon>
        <taxon>Exidia</taxon>
    </lineage>
</organism>
<dbReference type="SUPFAM" id="SSF50965">
    <property type="entry name" value="Galactose oxidase, central domain"/>
    <property type="match status" value="2"/>
</dbReference>
<name>A0A165ECE1_EXIGL</name>
<reference evidence="5 6" key="1">
    <citation type="journal article" date="2016" name="Mol. Biol. Evol.">
        <title>Comparative Genomics of Early-Diverging Mushroom-Forming Fungi Provides Insights into the Origins of Lignocellulose Decay Capabilities.</title>
        <authorList>
            <person name="Nagy L.G."/>
            <person name="Riley R."/>
            <person name="Tritt A."/>
            <person name="Adam C."/>
            <person name="Daum C."/>
            <person name="Floudas D."/>
            <person name="Sun H."/>
            <person name="Yadav J.S."/>
            <person name="Pangilinan J."/>
            <person name="Larsson K.H."/>
            <person name="Matsuura K."/>
            <person name="Barry K."/>
            <person name="Labutti K."/>
            <person name="Kuo R."/>
            <person name="Ohm R.A."/>
            <person name="Bhattacharya S.S."/>
            <person name="Shirouzu T."/>
            <person name="Yoshinaga Y."/>
            <person name="Martin F.M."/>
            <person name="Grigoriev I.V."/>
            <person name="Hibbett D.S."/>
        </authorList>
    </citation>
    <scope>NUCLEOTIDE SEQUENCE [LARGE SCALE GENOMIC DNA]</scope>
    <source>
        <strain evidence="5 6">HHB12029</strain>
    </source>
</reference>
<dbReference type="AlphaFoldDB" id="A0A165ECE1"/>
<dbReference type="InParanoid" id="A0A165ECE1"/>
<dbReference type="InterPro" id="IPR036028">
    <property type="entry name" value="SH3-like_dom_sf"/>
</dbReference>
<dbReference type="InterPro" id="IPR024982">
    <property type="entry name" value="Rax2-like_C"/>
</dbReference>